<comment type="function">
    <text evidence="5 7">This protein is one of the early assembly proteins of the 50S ribosomal subunit, although it is not seen to bind rRNA by itself. It is important during the early stages of 50S assembly.</text>
</comment>
<dbReference type="EMBL" id="FOND01000001">
    <property type="protein sequence ID" value="SFD90965.1"/>
    <property type="molecule type" value="Genomic_DNA"/>
</dbReference>
<protein>
    <recommendedName>
        <fullName evidence="4 5">Large ribosomal subunit protein uL13</fullName>
    </recommendedName>
</protein>
<dbReference type="InterPro" id="IPR036899">
    <property type="entry name" value="Ribosomal_uL13_sf"/>
</dbReference>
<dbReference type="InterPro" id="IPR005822">
    <property type="entry name" value="Ribosomal_uL13"/>
</dbReference>
<dbReference type="GO" id="GO:0006412">
    <property type="term" value="P:translation"/>
    <property type="evidence" value="ECO:0007669"/>
    <property type="project" value="UniProtKB-UniRule"/>
</dbReference>
<dbReference type="NCBIfam" id="TIGR01066">
    <property type="entry name" value="rplM_bact"/>
    <property type="match status" value="1"/>
</dbReference>
<comment type="similarity">
    <text evidence="1 5 6">Belongs to the universal ribosomal protein uL13 family.</text>
</comment>
<keyword evidence="3 5" id="KW-0687">Ribonucleoprotein</keyword>
<dbReference type="SUPFAM" id="SSF52161">
    <property type="entry name" value="Ribosomal protein L13"/>
    <property type="match status" value="1"/>
</dbReference>
<dbReference type="STRING" id="1798228.SAMN05216574_101265"/>
<evidence type="ECO:0000313" key="9">
    <source>
        <dbReference type="EMBL" id="SFD90965.1"/>
    </source>
</evidence>
<gene>
    <name evidence="5 7" type="primary">rplM</name>
    <name evidence="9" type="ORF">SAMN05216574_101265</name>
</gene>
<dbReference type="Gene3D" id="3.90.1180.10">
    <property type="entry name" value="Ribosomal protein L13"/>
    <property type="match status" value="1"/>
</dbReference>
<feature type="region of interest" description="Disordered" evidence="8">
    <location>
        <begin position="1"/>
        <end position="20"/>
    </location>
</feature>
<evidence type="ECO:0000313" key="10">
    <source>
        <dbReference type="Proteomes" id="UP000198589"/>
    </source>
</evidence>
<dbReference type="PANTHER" id="PTHR11545">
    <property type="entry name" value="RIBOSOMAL PROTEIN L13"/>
    <property type="match status" value="1"/>
</dbReference>
<sequence>MFGEAIPPAFPTTTEDTSAVRTYSPKPGEIARAWHVIDATDVVLGRLASQTAQILRGKHKPQYAPHLDVGDFVVIVNAGKVALTGSKREDKVAYRHSGHPGGLKTTNVGDQLRTHPDRVIERAIKGMLPHNTLGRQMLSKLKVYAGPEHPHAAQQPQPFEIKQVAQ</sequence>
<dbReference type="GO" id="GO:0003729">
    <property type="term" value="F:mRNA binding"/>
    <property type="evidence" value="ECO:0007669"/>
    <property type="project" value="TreeGrafter"/>
</dbReference>
<evidence type="ECO:0000256" key="7">
    <source>
        <dbReference type="RuleBase" id="RU003878"/>
    </source>
</evidence>
<dbReference type="PANTHER" id="PTHR11545:SF2">
    <property type="entry name" value="LARGE RIBOSOMAL SUBUNIT PROTEIN UL13M"/>
    <property type="match status" value="1"/>
</dbReference>
<dbReference type="GO" id="GO:0022625">
    <property type="term" value="C:cytosolic large ribosomal subunit"/>
    <property type="evidence" value="ECO:0007669"/>
    <property type="project" value="TreeGrafter"/>
</dbReference>
<dbReference type="GO" id="GO:0017148">
    <property type="term" value="P:negative regulation of translation"/>
    <property type="evidence" value="ECO:0007669"/>
    <property type="project" value="TreeGrafter"/>
</dbReference>
<evidence type="ECO:0000256" key="8">
    <source>
        <dbReference type="SAM" id="MobiDB-lite"/>
    </source>
</evidence>
<comment type="subunit">
    <text evidence="5">Part of the 50S ribosomal subunit.</text>
</comment>
<organism evidence="9 10">
    <name type="scientific">Blastococcus tunisiensis</name>
    <dbReference type="NCBI Taxonomy" id="1798228"/>
    <lineage>
        <taxon>Bacteria</taxon>
        <taxon>Bacillati</taxon>
        <taxon>Actinomycetota</taxon>
        <taxon>Actinomycetes</taxon>
        <taxon>Geodermatophilales</taxon>
        <taxon>Geodermatophilaceae</taxon>
        <taxon>Blastococcus</taxon>
    </lineage>
</organism>
<dbReference type="Proteomes" id="UP000198589">
    <property type="component" value="Unassembled WGS sequence"/>
</dbReference>
<evidence type="ECO:0000256" key="2">
    <source>
        <dbReference type="ARBA" id="ARBA00022980"/>
    </source>
</evidence>
<accession>A0A1I1W708</accession>
<evidence type="ECO:0000256" key="6">
    <source>
        <dbReference type="RuleBase" id="RU003877"/>
    </source>
</evidence>
<evidence type="ECO:0000256" key="1">
    <source>
        <dbReference type="ARBA" id="ARBA00006227"/>
    </source>
</evidence>
<evidence type="ECO:0000256" key="5">
    <source>
        <dbReference type="HAMAP-Rule" id="MF_01366"/>
    </source>
</evidence>
<evidence type="ECO:0000256" key="4">
    <source>
        <dbReference type="ARBA" id="ARBA00035201"/>
    </source>
</evidence>
<dbReference type="CDD" id="cd00392">
    <property type="entry name" value="Ribosomal_L13"/>
    <property type="match status" value="1"/>
</dbReference>
<dbReference type="FunFam" id="3.90.1180.10:FF:000001">
    <property type="entry name" value="50S ribosomal protein L13"/>
    <property type="match status" value="1"/>
</dbReference>
<dbReference type="GO" id="GO:0003735">
    <property type="term" value="F:structural constituent of ribosome"/>
    <property type="evidence" value="ECO:0007669"/>
    <property type="project" value="InterPro"/>
</dbReference>
<evidence type="ECO:0000256" key="3">
    <source>
        <dbReference type="ARBA" id="ARBA00023274"/>
    </source>
</evidence>
<reference evidence="10" key="1">
    <citation type="submission" date="2016-10" db="EMBL/GenBank/DDBJ databases">
        <authorList>
            <person name="Varghese N."/>
            <person name="Submissions S."/>
        </authorList>
    </citation>
    <scope>NUCLEOTIDE SEQUENCE [LARGE SCALE GENOMIC DNA]</scope>
    <source>
        <strain evidence="10">DSM 46838</strain>
    </source>
</reference>
<dbReference type="InterPro" id="IPR023563">
    <property type="entry name" value="Ribosomal_uL13_CS"/>
</dbReference>
<dbReference type="AlphaFoldDB" id="A0A1I1W708"/>
<proteinExistence type="inferred from homology"/>
<dbReference type="Pfam" id="PF00572">
    <property type="entry name" value="Ribosomal_L13"/>
    <property type="match status" value="1"/>
</dbReference>
<dbReference type="InterPro" id="IPR005823">
    <property type="entry name" value="Ribosomal_uL13_bac-type"/>
</dbReference>
<dbReference type="PROSITE" id="PS00783">
    <property type="entry name" value="RIBOSOMAL_L13"/>
    <property type="match status" value="1"/>
</dbReference>
<name>A0A1I1W708_9ACTN</name>
<dbReference type="HAMAP" id="MF_01366">
    <property type="entry name" value="Ribosomal_uL13"/>
    <property type="match status" value="1"/>
</dbReference>
<keyword evidence="2 5" id="KW-0689">Ribosomal protein</keyword>
<keyword evidence="10" id="KW-1185">Reference proteome</keyword>
<feature type="compositionally biased region" description="Polar residues" evidence="8">
    <location>
        <begin position="11"/>
        <end position="20"/>
    </location>
</feature>